<dbReference type="RefSeq" id="WP_072834667.1">
    <property type="nucleotide sequence ID" value="NZ_FQUU01000004.1"/>
</dbReference>
<evidence type="ECO:0000259" key="1">
    <source>
        <dbReference type="Pfam" id="PF01408"/>
    </source>
</evidence>
<dbReference type="STRING" id="1121884.SAMN02745131_01469"/>
<dbReference type="Pfam" id="PF01408">
    <property type="entry name" value="GFO_IDH_MocA"/>
    <property type="match status" value="1"/>
</dbReference>
<feature type="domain" description="Gfo/Idh/MocA-like oxidoreductase N-terminal" evidence="1">
    <location>
        <begin position="5"/>
        <end position="111"/>
    </location>
</feature>
<dbReference type="InterPro" id="IPR000683">
    <property type="entry name" value="Gfo/Idh/MocA-like_OxRdtase_N"/>
</dbReference>
<accession>A0A1M4XGW4</accession>
<dbReference type="PANTHER" id="PTHR43249">
    <property type="entry name" value="UDP-N-ACETYL-2-AMINO-2-DEOXY-D-GLUCURONATE OXIDASE"/>
    <property type="match status" value="1"/>
</dbReference>
<dbReference type="InterPro" id="IPR036291">
    <property type="entry name" value="NAD(P)-bd_dom_sf"/>
</dbReference>
<dbReference type="GO" id="GO:0000166">
    <property type="term" value="F:nucleotide binding"/>
    <property type="evidence" value="ECO:0007669"/>
    <property type="project" value="InterPro"/>
</dbReference>
<name>A0A1M4XGW4_9BACT</name>
<dbReference type="Gene3D" id="3.30.360.10">
    <property type="entry name" value="Dihydrodipicolinate Reductase, domain 2"/>
    <property type="match status" value="1"/>
</dbReference>
<evidence type="ECO:0000259" key="2">
    <source>
        <dbReference type="Pfam" id="PF22725"/>
    </source>
</evidence>
<dbReference type="PANTHER" id="PTHR43249:SF1">
    <property type="entry name" value="D-GLUCOSIDE 3-DEHYDROGENASE"/>
    <property type="match status" value="1"/>
</dbReference>
<dbReference type="EMBL" id="FQUU01000004">
    <property type="protein sequence ID" value="SHE92749.1"/>
    <property type="molecule type" value="Genomic_DNA"/>
</dbReference>
<dbReference type="InterPro" id="IPR055170">
    <property type="entry name" value="GFO_IDH_MocA-like_dom"/>
</dbReference>
<gene>
    <name evidence="3" type="ORF">SAMN02745131_01469</name>
</gene>
<dbReference type="Proteomes" id="UP000184048">
    <property type="component" value="Unassembled WGS sequence"/>
</dbReference>
<dbReference type="SUPFAM" id="SSF55347">
    <property type="entry name" value="Glyceraldehyde-3-phosphate dehydrogenase-like, C-terminal domain"/>
    <property type="match status" value="1"/>
</dbReference>
<dbReference type="Gene3D" id="3.40.50.720">
    <property type="entry name" value="NAD(P)-binding Rossmann-like Domain"/>
    <property type="match status" value="1"/>
</dbReference>
<evidence type="ECO:0000313" key="4">
    <source>
        <dbReference type="Proteomes" id="UP000184048"/>
    </source>
</evidence>
<dbReference type="InterPro" id="IPR052515">
    <property type="entry name" value="Gfo/Idh/MocA_Oxidoreductase"/>
</dbReference>
<dbReference type="OrthoDB" id="9815825at2"/>
<dbReference type="Pfam" id="PF22725">
    <property type="entry name" value="GFO_IDH_MocA_C3"/>
    <property type="match status" value="1"/>
</dbReference>
<proteinExistence type="predicted"/>
<protein>
    <submittedName>
        <fullName evidence="3">Predicted dehydrogenase</fullName>
    </submittedName>
</protein>
<evidence type="ECO:0000313" key="3">
    <source>
        <dbReference type="EMBL" id="SHE92749.1"/>
    </source>
</evidence>
<reference evidence="3 4" key="1">
    <citation type="submission" date="2016-11" db="EMBL/GenBank/DDBJ databases">
        <authorList>
            <person name="Jaros S."/>
            <person name="Januszkiewicz K."/>
            <person name="Wedrychowicz H."/>
        </authorList>
    </citation>
    <scope>NUCLEOTIDE SEQUENCE [LARGE SCALE GENOMIC DNA]</scope>
    <source>
        <strain evidence="3 4">DSM 18119</strain>
    </source>
</reference>
<keyword evidence="4" id="KW-1185">Reference proteome</keyword>
<organism evidence="3 4">
    <name type="scientific">Flavisolibacter ginsengisoli DSM 18119</name>
    <dbReference type="NCBI Taxonomy" id="1121884"/>
    <lineage>
        <taxon>Bacteria</taxon>
        <taxon>Pseudomonadati</taxon>
        <taxon>Bacteroidota</taxon>
        <taxon>Chitinophagia</taxon>
        <taxon>Chitinophagales</taxon>
        <taxon>Chitinophagaceae</taxon>
        <taxon>Flavisolibacter</taxon>
    </lineage>
</organism>
<dbReference type="SUPFAM" id="SSF51735">
    <property type="entry name" value="NAD(P)-binding Rossmann-fold domains"/>
    <property type="match status" value="1"/>
</dbReference>
<dbReference type="AlphaFoldDB" id="A0A1M4XGW4"/>
<sequence length="338" mass="38329">MPMYQFALIGCGRISRRHTENIQRIGHLKAVCDIVPEKADLLAKEFKCKAYYSIDALLLAENEIDIISVCTPNGFHAEHAIKSLQAGKHVLCEKPLCLTSAAAWQMIETEKFCRKHLFVVKSNRYNPLLIQVKKLLDEGKLGKVYSFHLSCLWNRPVEYYLDWHGKSFPDGGTLYTQFSHYIDTIVSLFGGITEAKGFSGKPAQKLGMEFEDTGVAALYMNEGIMGSFHWSVNTYKKNHEIALTIVAEKGTIRLGGEYLNEIQYQSLENENEFNSSGRPSNEYTSYKGSMSNHKEVYDHLIYALENKENDFANAFDGLRTVEAIEKIYKAITTISFQS</sequence>
<feature type="domain" description="GFO/IDH/MocA-like oxidoreductase" evidence="2">
    <location>
        <begin position="131"/>
        <end position="253"/>
    </location>
</feature>